<accession>B4KMZ5</accession>
<feature type="region of interest" description="Disordered" evidence="1">
    <location>
        <begin position="1273"/>
        <end position="1301"/>
    </location>
</feature>
<evidence type="ECO:0000313" key="2">
    <source>
        <dbReference type="EMBL" id="EDW09917.2"/>
    </source>
</evidence>
<feature type="region of interest" description="Disordered" evidence="1">
    <location>
        <begin position="2184"/>
        <end position="2220"/>
    </location>
</feature>
<feature type="compositionally biased region" description="Low complexity" evidence="1">
    <location>
        <begin position="2498"/>
        <end position="2518"/>
    </location>
</feature>
<feature type="compositionally biased region" description="Basic and acidic residues" evidence="1">
    <location>
        <begin position="1061"/>
        <end position="1073"/>
    </location>
</feature>
<keyword evidence="3" id="KW-1185">Reference proteome</keyword>
<feature type="compositionally biased region" description="Basic residues" evidence="1">
    <location>
        <begin position="1839"/>
        <end position="1848"/>
    </location>
</feature>
<evidence type="ECO:0000313" key="3">
    <source>
        <dbReference type="Proteomes" id="UP000009192"/>
    </source>
</evidence>
<feature type="compositionally biased region" description="Polar residues" evidence="1">
    <location>
        <begin position="365"/>
        <end position="376"/>
    </location>
</feature>
<feature type="compositionally biased region" description="Basic and acidic residues" evidence="1">
    <location>
        <begin position="514"/>
        <end position="534"/>
    </location>
</feature>
<organism evidence="2 3">
    <name type="scientific">Drosophila mojavensis</name>
    <name type="common">Fruit fly</name>
    <dbReference type="NCBI Taxonomy" id="7230"/>
    <lineage>
        <taxon>Eukaryota</taxon>
        <taxon>Metazoa</taxon>
        <taxon>Ecdysozoa</taxon>
        <taxon>Arthropoda</taxon>
        <taxon>Hexapoda</taxon>
        <taxon>Insecta</taxon>
        <taxon>Pterygota</taxon>
        <taxon>Neoptera</taxon>
        <taxon>Endopterygota</taxon>
        <taxon>Diptera</taxon>
        <taxon>Brachycera</taxon>
        <taxon>Muscomorpha</taxon>
        <taxon>Ephydroidea</taxon>
        <taxon>Drosophilidae</taxon>
        <taxon>Drosophila</taxon>
    </lineage>
</organism>
<feature type="compositionally biased region" description="Low complexity" evidence="1">
    <location>
        <begin position="427"/>
        <end position="436"/>
    </location>
</feature>
<feature type="compositionally biased region" description="Basic and acidic residues" evidence="1">
    <location>
        <begin position="413"/>
        <end position="424"/>
    </location>
</feature>
<feature type="compositionally biased region" description="Polar residues" evidence="1">
    <location>
        <begin position="998"/>
        <end position="1018"/>
    </location>
</feature>
<feature type="compositionally biased region" description="Basic and acidic residues" evidence="1">
    <location>
        <begin position="1096"/>
        <end position="1120"/>
    </location>
</feature>
<feature type="compositionally biased region" description="Low complexity" evidence="1">
    <location>
        <begin position="2572"/>
        <end position="2591"/>
    </location>
</feature>
<feature type="region of interest" description="Disordered" evidence="1">
    <location>
        <begin position="1340"/>
        <end position="1424"/>
    </location>
</feature>
<proteinExistence type="predicted"/>
<feature type="compositionally biased region" description="Basic residues" evidence="1">
    <location>
        <begin position="868"/>
        <end position="878"/>
    </location>
</feature>
<gene>
    <name evidence="2" type="primary">Dmoj\GI18795</name>
    <name evidence="2" type="ORF">Dmoj_GI18795</name>
</gene>
<feature type="region of interest" description="Disordered" evidence="1">
    <location>
        <begin position="413"/>
        <end position="460"/>
    </location>
</feature>
<feature type="compositionally biased region" description="Basic residues" evidence="1">
    <location>
        <begin position="322"/>
        <end position="335"/>
    </location>
</feature>
<feature type="compositionally biased region" description="Polar residues" evidence="1">
    <location>
        <begin position="1614"/>
        <end position="1630"/>
    </location>
</feature>
<feature type="compositionally biased region" description="Basic and acidic residues" evidence="1">
    <location>
        <begin position="937"/>
        <end position="953"/>
    </location>
</feature>
<feature type="compositionally biased region" description="Polar residues" evidence="1">
    <location>
        <begin position="707"/>
        <end position="721"/>
    </location>
</feature>
<feature type="compositionally biased region" description="Pro residues" evidence="1">
    <location>
        <begin position="2184"/>
        <end position="2200"/>
    </location>
</feature>
<feature type="region of interest" description="Disordered" evidence="1">
    <location>
        <begin position="70"/>
        <end position="90"/>
    </location>
</feature>
<dbReference type="HOGENOM" id="CLU_253007_0_0_1"/>
<feature type="region of interest" description="Disordered" evidence="1">
    <location>
        <begin position="1061"/>
        <end position="1135"/>
    </location>
</feature>
<feature type="compositionally biased region" description="Polar residues" evidence="1">
    <location>
        <begin position="493"/>
        <end position="509"/>
    </location>
</feature>
<feature type="region of interest" description="Disordered" evidence="1">
    <location>
        <begin position="1461"/>
        <end position="1513"/>
    </location>
</feature>
<feature type="region of interest" description="Disordered" evidence="1">
    <location>
        <begin position="2572"/>
        <end position="2603"/>
    </location>
</feature>
<feature type="region of interest" description="Disordered" evidence="1">
    <location>
        <begin position="997"/>
        <end position="1018"/>
    </location>
</feature>
<feature type="compositionally biased region" description="Polar residues" evidence="1">
    <location>
        <begin position="569"/>
        <end position="581"/>
    </location>
</feature>
<feature type="compositionally biased region" description="Low complexity" evidence="1">
    <location>
        <begin position="2201"/>
        <end position="2217"/>
    </location>
</feature>
<feature type="compositionally biased region" description="Acidic residues" evidence="1">
    <location>
        <begin position="234"/>
        <end position="246"/>
    </location>
</feature>
<feature type="compositionally biased region" description="Polar residues" evidence="1">
    <location>
        <begin position="1341"/>
        <end position="1367"/>
    </location>
</feature>
<feature type="region of interest" description="Disordered" evidence="1">
    <location>
        <begin position="478"/>
        <end position="585"/>
    </location>
</feature>
<dbReference type="eggNOG" id="KOG1181">
    <property type="taxonomic scope" value="Eukaryota"/>
</dbReference>
<feature type="compositionally biased region" description="Polar residues" evidence="1">
    <location>
        <begin position="552"/>
        <end position="561"/>
    </location>
</feature>
<feature type="compositionally biased region" description="Low complexity" evidence="1">
    <location>
        <begin position="265"/>
        <end position="277"/>
    </location>
</feature>
<dbReference type="InParanoid" id="B4KMZ5"/>
<feature type="compositionally biased region" description="Basic and acidic residues" evidence="1">
    <location>
        <begin position="1291"/>
        <end position="1301"/>
    </location>
</feature>
<name>B4KMZ5_DROMO</name>
<feature type="compositionally biased region" description="Basic and acidic residues" evidence="1">
    <location>
        <begin position="655"/>
        <end position="673"/>
    </location>
</feature>
<feature type="compositionally biased region" description="Polar residues" evidence="1">
    <location>
        <begin position="437"/>
        <end position="448"/>
    </location>
</feature>
<feature type="region of interest" description="Disordered" evidence="1">
    <location>
        <begin position="2042"/>
        <end position="2080"/>
    </location>
</feature>
<protein>
    <submittedName>
        <fullName evidence="2">Uncharacterized protein, isoform A</fullName>
    </submittedName>
</protein>
<sequence length="2729" mass="295178">MDDIEIEYLDEYKDLVLPGINTTSERRMQQTLIRAPINRRISSDSSGSSSIDPDIFQKLFDGKFLDDELITESGPNAKGSPRRRVSSSSSDCSDALAALYNRQSSKGKGTRRDRLDSYDSIDDLGDALMGPTHKSLSKSTSSQAAARKTLSHNGMDRSKITNNKSQLSATKRNNPESFKHEMRPNDRSSSSGSSNPPMVHKKKAVTIIKAKKPDLKPPKHEPKEDPLNLREFSDNTDSDSSYEYESDFYGYGDSDDDDGEVSKQVIDISTDSSTVTSLADTVTPVVSEDESLKQQKQQTPNAQNDRLQVYLNNLSSAETPPSKHKYTSTAKKSHSHEKQSNTLAQKDQDQDQIDQVQEKAEKQLDSPSSSKTQPNYCNEMDNVSPADYVDVNLTYETVERLSLNLAEEIISIDAERSKEFERRSASKTRSLSSSKKVTQPTVRSSLSKSHIRKLTYSNEKLDEKYPLMHTLRRVKSCGGFPKRDLERQPKNRAATTEIQLTNEPSSSPKNLVEAPKEQEPKVEIETKPQQEKVVKRGRGRPRKNKAEPAKPNLSQNPNLTVSVEEKVNSGCTISESKSSNETLKEAQHELKINDKAKIIETNIDSTSATNEGNKIEFKATQMEADHEKDNSERTSAGMCLNIDGALNNAKPCGNEGEKETATLSKEEANENIKKSSAPKINEIDIHNRGKVGRDCRDEIEIPDDNKINSTDISKKNINSSVVDKKDNEQETDRPDDDKMEKVDKDATQIMNPEAYCEKSDKEVTADDVDKQLRSDSNVDLVKKKRRSANTSRRSESRNARRSRRSDADSSGTAAPAPRRSSPRVTEKSPAGGTQKADKEKSKSHSSAKPPKKSKEINIVDPSSENLSHKKSAKGRPSHSSKSTTAKAKDNSTTHRKSRSTKSKPKIEESPPRQMETIESNLAAMMESVSLPSDGDSNEAKTIDIKQNSEKDIDTPTSSDTHIRIDGKTIESSREAALTQTLSDLELLTTLDLNENSTYSEQQPNIPDTPSIPSINTTEDQNDLYKSLDLDIVVNKQENLCEESVVAKQRAAVPRGLRDLLQEAGTERQHERAGSRARSTRSRVGTPIPPKSRKTRIKETKSSETPKKEQTNDKPETKSDHTATCSELPIEKQENEVPNLNRSEASQNISFDAVEKAVATDQSEHPTVCNDIRHAIEKGNQACDQSTPSTCSSNSSCRKLRILIKKPVPRSKINFGQLENVEHADDELEDPTYPSDQSVCHDVGDKATEREPLKSLPEKITGEDQLNLNEQAENATHITVDQQKDPATADTKISEEDSVLRDAKDKLTDQETASMKQQHNEKDDAFGEEKIAAEERQLDMAISQQPEQEASSQLATPNEQQHQQSDQTAAEPMEQSADEQPRTTVNIDQLCATETTGVMEHVDEEECTDTGSSNQMDASEPDAAKRKQMLQAKHASRSIAMAPPAVPKSELSSGKGVVRRPGRLIKLSDQPKQKRRKLAVMQSSLEDNSKSQLDTQVSPSSTNEAMEEPGGKASGKHMLAVNMRSPIKPSPPGVRKLGKTLTATKLSKNDEVNKTPPIKSSLSALLSDDDSMSINNTVIITKTPITNTTEPFKKVETPASPAVGINISVSLLPDPNNQTSSPPKKTMTQAETAKKLMSLSAAAKKEESSPIAKQSVASPIAPNLPVQSAEAGKKMKARKSETDKRTPKTPLSRIAGKAASSAAKKSPKPTEEASEMAKAKEPTKPAAIVSPIVNRKSLPQTHAKKLDTHTNEISAAPVEAAGINEGNEASESIAAEELVEAQDTQKKDSRKSTGQKSLRKSKSKSKEVLAVAEATEPASSESMPLATKGPSESRDSSTERKKRKPRVTKQTKTVTPMTRACSHARSLAATPTPSTQRNPSNERQPLTMPPLVPLASKPQRQARKSLKQTKAEAQAQSRGQAECSEPAKATQSRKRKPPAKSLAGGAKRLKEQPAMSETAVAFPVRITAAALTASRTSIAEPMAAVRPLPPLVPIMPAKLVQKEKDLQLPPQPLPPKLRKLRVRLNRSVIPNWLKSLKQAEQAAQRLEPATATAPPSATTATTSAAPKQTEPLISKSQPAARRPQVKIPIVNSVPLPVPLPVLEVKPELPEMEEEPQSNNSAAAAPALHLEIDVPVPSIAQVAASISSSQTPTRVEPAAMAQPGMNMASSAINAISSHANTAIAPAPAPAPAPALAPAPAPAPANTSGTTSTTSSIPPANVISDQNTFGTTKMFSFLYPSRYQRSYSQVGLDFCCPNLDGPMQAIDPTRLHSKAEVPVLELPQYMVISTKIISRQDKNIPPKVRAKLEQLAAARDAETTSAIPTVLPAATAAVATPPVPAVASSAPPTMSHGETVAKQLPPQNTTLAKNPPPANVTPAAANAAAAPKILSSPPPLTAIRSAKKSLPSRGMLQLPPICPTDKMRTDLQSRVQLFDHVLQGLSRRAAVMSVLERQQVIENIVKTSALLPVDVEMAIKLLESYSYCLYAVNSANATRNHEQRQQQQQSTAAASTSNSRAAGVAAAAPAGAPALTASPQPGASNSTPVYDASNKIIGYQYKTPNMSMKSSRGTFVKVTPSSTAAGSGASSPAAGTATQQRGRQSAASGKVASVNLVSPTVVPTRVAKRVGSGTMIPFNPSPAQKTYAGRSTAASARKAVATADKAAPVGVVNGMPQLGAVPQAALAEDNMNRTNLFIVNQLMSQQEECILPDAIGTVETAAADIKGELEDAETLT</sequence>
<feature type="compositionally biased region" description="Basic and acidic residues" evidence="1">
    <location>
        <begin position="722"/>
        <end position="746"/>
    </location>
</feature>
<dbReference type="EMBL" id="CH933808">
    <property type="protein sequence ID" value="EDW09917.2"/>
    <property type="molecule type" value="Genomic_DNA"/>
</dbReference>
<feature type="compositionally biased region" description="Basic and acidic residues" evidence="1">
    <location>
        <begin position="211"/>
        <end position="233"/>
    </location>
</feature>
<dbReference type="OrthoDB" id="8070501at2759"/>
<dbReference type="FunCoup" id="B4KMZ5">
    <property type="interactions" value="141"/>
</dbReference>
<feature type="compositionally biased region" description="Basic and acidic residues" evidence="1">
    <location>
        <begin position="681"/>
        <end position="706"/>
    </location>
</feature>
<feature type="compositionally biased region" description="Polar residues" evidence="1">
    <location>
        <begin position="294"/>
        <end position="319"/>
    </location>
</feature>
<feature type="region of interest" description="Disordered" evidence="1">
    <location>
        <begin position="1608"/>
        <end position="1954"/>
    </location>
</feature>
<feature type="compositionally biased region" description="Basic residues" evidence="1">
    <location>
        <begin position="893"/>
        <end position="903"/>
    </location>
</feature>
<feature type="region of interest" description="Disordered" evidence="1">
    <location>
        <begin position="129"/>
        <end position="381"/>
    </location>
</feature>
<feature type="compositionally biased region" description="Polar residues" evidence="1">
    <location>
        <begin position="1868"/>
        <end position="1883"/>
    </location>
</feature>
<feature type="compositionally biased region" description="Polar residues" evidence="1">
    <location>
        <begin position="1480"/>
        <end position="1503"/>
    </location>
</feature>
<feature type="compositionally biased region" description="Polar residues" evidence="1">
    <location>
        <begin position="1381"/>
        <end position="1395"/>
    </location>
</feature>
<evidence type="ECO:0000256" key="1">
    <source>
        <dbReference type="SAM" id="MobiDB-lite"/>
    </source>
</evidence>
<feature type="region of interest" description="Disordered" evidence="1">
    <location>
        <begin position="2493"/>
        <end position="2518"/>
    </location>
</feature>
<feature type="compositionally biased region" description="Basic and acidic residues" evidence="1">
    <location>
        <begin position="173"/>
        <end position="186"/>
    </location>
</feature>
<dbReference type="Proteomes" id="UP000009192">
    <property type="component" value="Unassembled WGS sequence"/>
</dbReference>
<feature type="compositionally biased region" description="Polar residues" evidence="1">
    <location>
        <begin position="160"/>
        <end position="172"/>
    </location>
</feature>
<reference evidence="2 3" key="1">
    <citation type="journal article" date="2007" name="Nature">
        <title>Evolution of genes and genomes on the Drosophila phylogeny.</title>
        <authorList>
            <consortium name="Drosophila 12 Genomes Consortium"/>
            <person name="Clark A.G."/>
            <person name="Eisen M.B."/>
            <person name="Smith D.R."/>
            <person name="Bergman C.M."/>
            <person name="Oliver B."/>
            <person name="Markow T.A."/>
            <person name="Kaufman T.C."/>
            <person name="Kellis M."/>
            <person name="Gelbart W."/>
            <person name="Iyer V.N."/>
            <person name="Pollard D.A."/>
            <person name="Sackton T.B."/>
            <person name="Larracuente A.M."/>
            <person name="Singh N.D."/>
            <person name="Abad J.P."/>
            <person name="Abt D.N."/>
            <person name="Adryan B."/>
            <person name="Aguade M."/>
            <person name="Akashi H."/>
            <person name="Anderson W.W."/>
            <person name="Aquadro C.F."/>
            <person name="Ardell D.H."/>
            <person name="Arguello R."/>
            <person name="Artieri C.G."/>
            <person name="Barbash D.A."/>
            <person name="Barker D."/>
            <person name="Barsanti P."/>
            <person name="Batterham P."/>
            <person name="Batzoglou S."/>
            <person name="Begun D."/>
            <person name="Bhutkar A."/>
            <person name="Blanco E."/>
            <person name="Bosak S.A."/>
            <person name="Bradley R.K."/>
            <person name="Brand A.D."/>
            <person name="Brent M.R."/>
            <person name="Brooks A.N."/>
            <person name="Brown R.H."/>
            <person name="Butlin R.K."/>
            <person name="Caggese C."/>
            <person name="Calvi B.R."/>
            <person name="Bernardo de Carvalho A."/>
            <person name="Caspi A."/>
            <person name="Castrezana S."/>
            <person name="Celniker S.E."/>
            <person name="Chang J.L."/>
            <person name="Chapple C."/>
            <person name="Chatterji S."/>
            <person name="Chinwalla A."/>
            <person name="Civetta A."/>
            <person name="Clifton S.W."/>
            <person name="Comeron J.M."/>
            <person name="Costello J.C."/>
            <person name="Coyne J.A."/>
            <person name="Daub J."/>
            <person name="David R.G."/>
            <person name="Delcher A.L."/>
            <person name="Delehaunty K."/>
            <person name="Do C.B."/>
            <person name="Ebling H."/>
            <person name="Edwards K."/>
            <person name="Eickbush T."/>
            <person name="Evans J.D."/>
            <person name="Filipski A."/>
            <person name="Findeiss S."/>
            <person name="Freyhult E."/>
            <person name="Fulton L."/>
            <person name="Fulton R."/>
            <person name="Garcia A.C."/>
            <person name="Gardiner A."/>
            <person name="Garfield D.A."/>
            <person name="Garvin B.E."/>
            <person name="Gibson G."/>
            <person name="Gilbert D."/>
            <person name="Gnerre S."/>
            <person name="Godfrey J."/>
            <person name="Good R."/>
            <person name="Gotea V."/>
            <person name="Gravely B."/>
            <person name="Greenberg A.J."/>
            <person name="Griffiths-Jones S."/>
            <person name="Gross S."/>
            <person name="Guigo R."/>
            <person name="Gustafson E.A."/>
            <person name="Haerty W."/>
            <person name="Hahn M.W."/>
            <person name="Halligan D.L."/>
            <person name="Halpern A.L."/>
            <person name="Halter G.M."/>
            <person name="Han M.V."/>
            <person name="Heger A."/>
            <person name="Hillier L."/>
            <person name="Hinrichs A.S."/>
            <person name="Holmes I."/>
            <person name="Hoskins R.A."/>
            <person name="Hubisz M.J."/>
            <person name="Hultmark D."/>
            <person name="Huntley M.A."/>
            <person name="Jaffe D.B."/>
            <person name="Jagadeeshan S."/>
            <person name="Jeck W.R."/>
            <person name="Johnson J."/>
            <person name="Jones C.D."/>
            <person name="Jordan W.C."/>
            <person name="Karpen G.H."/>
            <person name="Kataoka E."/>
            <person name="Keightley P.D."/>
            <person name="Kheradpour P."/>
            <person name="Kirkness E.F."/>
            <person name="Koerich L.B."/>
            <person name="Kristiansen K."/>
            <person name="Kudrna D."/>
            <person name="Kulathinal R.J."/>
            <person name="Kumar S."/>
            <person name="Kwok R."/>
            <person name="Lander E."/>
            <person name="Langley C.H."/>
            <person name="Lapoint R."/>
            <person name="Lazzaro B.P."/>
            <person name="Lee S.J."/>
            <person name="Levesque L."/>
            <person name="Li R."/>
            <person name="Lin C.F."/>
            <person name="Lin M.F."/>
            <person name="Lindblad-Toh K."/>
            <person name="Llopart A."/>
            <person name="Long M."/>
            <person name="Low L."/>
            <person name="Lozovsky E."/>
            <person name="Lu J."/>
            <person name="Luo M."/>
            <person name="Machado C.A."/>
            <person name="Makalowski W."/>
            <person name="Marzo M."/>
            <person name="Matsuda M."/>
            <person name="Matzkin L."/>
            <person name="McAllister B."/>
            <person name="McBride C.S."/>
            <person name="McKernan B."/>
            <person name="McKernan K."/>
            <person name="Mendez-Lago M."/>
            <person name="Minx P."/>
            <person name="Mollenhauer M.U."/>
            <person name="Montooth K."/>
            <person name="Mount S.M."/>
            <person name="Mu X."/>
            <person name="Myers E."/>
            <person name="Negre B."/>
            <person name="Newfeld S."/>
            <person name="Nielsen R."/>
            <person name="Noor M.A."/>
            <person name="O'Grady P."/>
            <person name="Pachter L."/>
            <person name="Papaceit M."/>
            <person name="Parisi M.J."/>
            <person name="Parisi M."/>
            <person name="Parts L."/>
            <person name="Pedersen J.S."/>
            <person name="Pesole G."/>
            <person name="Phillippy A.M."/>
            <person name="Ponting C.P."/>
            <person name="Pop M."/>
            <person name="Porcelli D."/>
            <person name="Powell J.R."/>
            <person name="Prohaska S."/>
            <person name="Pruitt K."/>
            <person name="Puig M."/>
            <person name="Quesneville H."/>
            <person name="Ram K.R."/>
            <person name="Rand D."/>
            <person name="Rasmussen M.D."/>
            <person name="Reed L.K."/>
            <person name="Reenan R."/>
            <person name="Reily A."/>
            <person name="Remington K.A."/>
            <person name="Rieger T.T."/>
            <person name="Ritchie M.G."/>
            <person name="Robin C."/>
            <person name="Rogers Y.H."/>
            <person name="Rohde C."/>
            <person name="Rozas J."/>
            <person name="Rubenfield M.J."/>
            <person name="Ruiz A."/>
            <person name="Russo S."/>
            <person name="Salzberg S.L."/>
            <person name="Sanchez-Gracia A."/>
            <person name="Saranga D.J."/>
            <person name="Sato H."/>
            <person name="Schaeffer S.W."/>
            <person name="Schatz M.C."/>
            <person name="Schlenke T."/>
            <person name="Schwartz R."/>
            <person name="Segarra C."/>
            <person name="Singh R.S."/>
            <person name="Sirot L."/>
            <person name="Sirota M."/>
            <person name="Sisneros N.B."/>
            <person name="Smith C.D."/>
            <person name="Smith T.F."/>
            <person name="Spieth J."/>
            <person name="Stage D.E."/>
            <person name="Stark A."/>
            <person name="Stephan W."/>
            <person name="Strausberg R.L."/>
            <person name="Strempel S."/>
            <person name="Sturgill D."/>
            <person name="Sutton G."/>
            <person name="Sutton G.G."/>
            <person name="Tao W."/>
            <person name="Teichmann S."/>
            <person name="Tobari Y.N."/>
            <person name="Tomimura Y."/>
            <person name="Tsolas J.M."/>
            <person name="Valente V.L."/>
            <person name="Venter E."/>
            <person name="Venter J.C."/>
            <person name="Vicario S."/>
            <person name="Vieira F.G."/>
            <person name="Vilella A.J."/>
            <person name="Villasante A."/>
            <person name="Walenz B."/>
            <person name="Wang J."/>
            <person name="Wasserman M."/>
            <person name="Watts T."/>
            <person name="Wilson D."/>
            <person name="Wilson R.K."/>
            <person name="Wing R.A."/>
            <person name="Wolfner M.F."/>
            <person name="Wong A."/>
            <person name="Wong G.K."/>
            <person name="Wu C.I."/>
            <person name="Wu G."/>
            <person name="Yamamoto D."/>
            <person name="Yang H.P."/>
            <person name="Yang S.P."/>
            <person name="Yorke J.A."/>
            <person name="Yoshida K."/>
            <person name="Zdobnov E."/>
            <person name="Zhang P."/>
            <person name="Zhang Y."/>
            <person name="Zimin A.V."/>
            <person name="Baldwin J."/>
            <person name="Abdouelleil A."/>
            <person name="Abdulkadir J."/>
            <person name="Abebe A."/>
            <person name="Abera B."/>
            <person name="Abreu J."/>
            <person name="Acer S.C."/>
            <person name="Aftuck L."/>
            <person name="Alexander A."/>
            <person name="An P."/>
            <person name="Anderson E."/>
            <person name="Anderson S."/>
            <person name="Arachi H."/>
            <person name="Azer M."/>
            <person name="Bachantsang P."/>
            <person name="Barry A."/>
            <person name="Bayul T."/>
            <person name="Berlin A."/>
            <person name="Bessette D."/>
            <person name="Bloom T."/>
            <person name="Blye J."/>
            <person name="Boguslavskiy L."/>
            <person name="Bonnet C."/>
            <person name="Boukhgalter B."/>
            <person name="Bourzgui I."/>
            <person name="Brown A."/>
            <person name="Cahill P."/>
            <person name="Channer S."/>
            <person name="Cheshatsang Y."/>
            <person name="Chuda L."/>
            <person name="Citroen M."/>
            <person name="Collymore A."/>
            <person name="Cooke P."/>
            <person name="Costello M."/>
            <person name="D'Aco K."/>
            <person name="Daza R."/>
            <person name="De Haan G."/>
            <person name="DeGray S."/>
            <person name="DeMaso C."/>
            <person name="Dhargay N."/>
            <person name="Dooley K."/>
            <person name="Dooley E."/>
            <person name="Doricent M."/>
            <person name="Dorje P."/>
            <person name="Dorjee K."/>
            <person name="Dupes A."/>
            <person name="Elong R."/>
            <person name="Falk J."/>
            <person name="Farina A."/>
            <person name="Faro S."/>
            <person name="Ferguson D."/>
            <person name="Fisher S."/>
            <person name="Foley C.D."/>
            <person name="Franke A."/>
            <person name="Friedrich D."/>
            <person name="Gadbois L."/>
            <person name="Gearin G."/>
            <person name="Gearin C.R."/>
            <person name="Giannoukos G."/>
            <person name="Goode T."/>
            <person name="Graham J."/>
            <person name="Grandbois E."/>
            <person name="Grewal S."/>
            <person name="Gyaltsen K."/>
            <person name="Hafez N."/>
            <person name="Hagos B."/>
            <person name="Hall J."/>
            <person name="Henson C."/>
            <person name="Hollinger A."/>
            <person name="Honan T."/>
            <person name="Huard M.D."/>
            <person name="Hughes L."/>
            <person name="Hurhula B."/>
            <person name="Husby M.E."/>
            <person name="Kamat A."/>
            <person name="Kanga B."/>
            <person name="Kashin S."/>
            <person name="Khazanovich D."/>
            <person name="Kisner P."/>
            <person name="Lance K."/>
            <person name="Lara M."/>
            <person name="Lee W."/>
            <person name="Lennon N."/>
            <person name="Letendre F."/>
            <person name="LeVine R."/>
            <person name="Lipovsky A."/>
            <person name="Liu X."/>
            <person name="Liu J."/>
            <person name="Liu S."/>
            <person name="Lokyitsang T."/>
            <person name="Lokyitsang Y."/>
            <person name="Lubonja R."/>
            <person name="Lui A."/>
            <person name="MacDonald P."/>
            <person name="Magnisalis V."/>
            <person name="Maru K."/>
            <person name="Matthews C."/>
            <person name="McCusker W."/>
            <person name="McDonough S."/>
            <person name="Mehta T."/>
            <person name="Meldrim J."/>
            <person name="Meneus L."/>
            <person name="Mihai O."/>
            <person name="Mihalev A."/>
            <person name="Mihova T."/>
            <person name="Mittelman R."/>
            <person name="Mlenga V."/>
            <person name="Montmayeur A."/>
            <person name="Mulrain L."/>
            <person name="Navidi A."/>
            <person name="Naylor J."/>
            <person name="Negash T."/>
            <person name="Nguyen T."/>
            <person name="Nguyen N."/>
            <person name="Nicol R."/>
            <person name="Norbu C."/>
            <person name="Norbu N."/>
            <person name="Novod N."/>
            <person name="O'Neill B."/>
            <person name="Osman S."/>
            <person name="Markiewicz E."/>
            <person name="Oyono O.L."/>
            <person name="Patti C."/>
            <person name="Phunkhang P."/>
            <person name="Pierre F."/>
            <person name="Priest M."/>
            <person name="Raghuraman S."/>
            <person name="Rege F."/>
            <person name="Reyes R."/>
            <person name="Rise C."/>
            <person name="Rogov P."/>
            <person name="Ross K."/>
            <person name="Ryan E."/>
            <person name="Settipalli S."/>
            <person name="Shea T."/>
            <person name="Sherpa N."/>
            <person name="Shi L."/>
            <person name="Shih D."/>
            <person name="Sparrow T."/>
            <person name="Spaulding J."/>
            <person name="Stalker J."/>
            <person name="Stange-Thomann N."/>
            <person name="Stavropoulos S."/>
            <person name="Stone C."/>
            <person name="Strader C."/>
            <person name="Tesfaye S."/>
            <person name="Thomson T."/>
            <person name="Thoulutsang Y."/>
            <person name="Thoulutsang D."/>
            <person name="Topham K."/>
            <person name="Topping I."/>
            <person name="Tsamla T."/>
            <person name="Vassiliev H."/>
            <person name="Vo A."/>
            <person name="Wangchuk T."/>
            <person name="Wangdi T."/>
            <person name="Weiand M."/>
            <person name="Wilkinson J."/>
            <person name="Wilson A."/>
            <person name="Yadav S."/>
            <person name="Young G."/>
            <person name="Yu Q."/>
            <person name="Zembek L."/>
            <person name="Zhong D."/>
            <person name="Zimmer A."/>
            <person name="Zwirko Z."/>
            <person name="Jaffe D.B."/>
            <person name="Alvarez P."/>
            <person name="Brockman W."/>
            <person name="Butler J."/>
            <person name="Chin C."/>
            <person name="Gnerre S."/>
            <person name="Grabherr M."/>
            <person name="Kleber M."/>
            <person name="Mauceli E."/>
            <person name="MacCallum I."/>
        </authorList>
    </citation>
    <scope>NUCLEOTIDE SEQUENCE [LARGE SCALE GENOMIC DNA]</scope>
    <source>
        <strain evidence="3">Tucson 15081-1352.22</strain>
    </source>
</reference>
<feature type="compositionally biased region" description="Basic and acidic residues" evidence="1">
    <location>
        <begin position="1707"/>
        <end position="1722"/>
    </location>
</feature>
<feature type="compositionally biased region" description="Low complexity" evidence="1">
    <location>
        <begin position="2047"/>
        <end position="2065"/>
    </location>
</feature>
<feature type="compositionally biased region" description="Basic and acidic residues" evidence="1">
    <location>
        <begin position="755"/>
        <end position="773"/>
    </location>
</feature>
<feature type="region of interest" description="Disordered" evidence="1">
    <location>
        <begin position="647"/>
        <end position="962"/>
    </location>
</feature>